<comment type="caution">
    <text evidence="1">The sequence shown here is derived from an EMBL/GenBank/DDBJ whole genome shotgun (WGS) entry which is preliminary data.</text>
</comment>
<dbReference type="EMBL" id="QWVT01000015">
    <property type="protein sequence ID" value="RID85634.1"/>
    <property type="molecule type" value="Genomic_DNA"/>
</dbReference>
<dbReference type="OrthoDB" id="2454838at2"/>
<evidence type="ECO:0000313" key="1">
    <source>
        <dbReference type="EMBL" id="RID85634.1"/>
    </source>
</evidence>
<protein>
    <recommendedName>
        <fullName evidence="3">YqaI-like protein</fullName>
    </recommendedName>
</protein>
<dbReference type="Gene3D" id="3.30.40.30">
    <property type="entry name" value="YqaI domain"/>
    <property type="match status" value="1"/>
</dbReference>
<dbReference type="InterPro" id="IPR023118">
    <property type="entry name" value="YqaI_dom_sf"/>
</dbReference>
<dbReference type="AlphaFoldDB" id="A0A398B823"/>
<organism evidence="1 2">
    <name type="scientific">Mesobacillus zeae</name>
    <dbReference type="NCBI Taxonomy" id="1917180"/>
    <lineage>
        <taxon>Bacteria</taxon>
        <taxon>Bacillati</taxon>
        <taxon>Bacillota</taxon>
        <taxon>Bacilli</taxon>
        <taxon>Bacillales</taxon>
        <taxon>Bacillaceae</taxon>
        <taxon>Mesobacillus</taxon>
    </lineage>
</organism>
<gene>
    <name evidence="1" type="ORF">D1970_08750</name>
</gene>
<dbReference type="RefSeq" id="WP_119112487.1">
    <property type="nucleotide sequence ID" value="NZ_CBCSEO010000002.1"/>
</dbReference>
<accession>A0A398B823</accession>
<evidence type="ECO:0008006" key="3">
    <source>
        <dbReference type="Google" id="ProtNLM"/>
    </source>
</evidence>
<dbReference type="Proteomes" id="UP000265816">
    <property type="component" value="Unassembled WGS sequence"/>
</dbReference>
<reference evidence="1 2" key="1">
    <citation type="submission" date="2018-08" db="EMBL/GenBank/DDBJ databases">
        <title>Bacillus jemisoniae sp. nov., Bacillus chryseoplanitiae sp. nov., Bacillus resnikiae sp. nov., and Bacillus frankliniae sp. nov., isolated from Viking spacecraft and associated surfaces.</title>
        <authorList>
            <person name="Seuylemezian A."/>
            <person name="Vaishampayan P."/>
        </authorList>
    </citation>
    <scope>NUCLEOTIDE SEQUENCE [LARGE SCALE GENOMIC DNA]</scope>
    <source>
        <strain evidence="1 2">JJ-247</strain>
    </source>
</reference>
<dbReference type="Pfam" id="PF09466">
    <property type="entry name" value="Yqai"/>
    <property type="match status" value="1"/>
</dbReference>
<keyword evidence="2" id="KW-1185">Reference proteome</keyword>
<dbReference type="SUPFAM" id="SSF160713">
    <property type="entry name" value="YqaI-like"/>
    <property type="match status" value="1"/>
</dbReference>
<proteinExistence type="predicted"/>
<evidence type="ECO:0000313" key="2">
    <source>
        <dbReference type="Proteomes" id="UP000265816"/>
    </source>
</evidence>
<name>A0A398B823_9BACI</name>
<dbReference type="InterPro" id="IPR018474">
    <property type="entry name" value="Uncharacterised_Yqai"/>
</dbReference>
<sequence>MRDHPTIEQIERTGYPNIVAQPEHNGTDYFGDEILVGDDIAEDGGELILQDNLEKYLADVYGFKFKTAE</sequence>